<reference evidence="3 4" key="1">
    <citation type="submission" date="2017-06" db="EMBL/GenBank/DDBJ databases">
        <title>Ensifer strains isolated from leguminous trees and herbs display diverse denitrification phenotypes with some acting as strong N2O sinks.</title>
        <authorList>
            <person name="Woliy K."/>
            <person name="Mania D."/>
            <person name="Bakken L.R."/>
            <person name="Frostegard A."/>
        </authorList>
    </citation>
    <scope>NUCLEOTIDE SEQUENCE [LARGE SCALE GENOMIC DNA]</scope>
    <source>
        <strain evidence="3 4">AC50a</strain>
    </source>
</reference>
<organism evidence="3 4">
    <name type="scientific">Rhizobium meliloti</name>
    <name type="common">Ensifer meliloti</name>
    <name type="synonym">Sinorhizobium meliloti</name>
    <dbReference type="NCBI Taxonomy" id="382"/>
    <lineage>
        <taxon>Bacteria</taxon>
        <taxon>Pseudomonadati</taxon>
        <taxon>Pseudomonadota</taxon>
        <taxon>Alphaproteobacteria</taxon>
        <taxon>Hyphomicrobiales</taxon>
        <taxon>Rhizobiaceae</taxon>
        <taxon>Sinorhizobium/Ensifer group</taxon>
        <taxon>Sinorhizobium</taxon>
    </lineage>
</organism>
<evidence type="ECO:0000259" key="2">
    <source>
        <dbReference type="Pfam" id="PF03869"/>
    </source>
</evidence>
<feature type="region of interest" description="Disordered" evidence="1">
    <location>
        <begin position="212"/>
        <end position="238"/>
    </location>
</feature>
<accession>A0A2J0Z8I3</accession>
<dbReference type="Gene3D" id="1.10.1220.10">
    <property type="entry name" value="Met repressor-like"/>
    <property type="match status" value="1"/>
</dbReference>
<evidence type="ECO:0000313" key="4">
    <source>
        <dbReference type="Proteomes" id="UP000231987"/>
    </source>
</evidence>
<dbReference type="AlphaFoldDB" id="A0A2J0Z8I3"/>
<evidence type="ECO:0000256" key="1">
    <source>
        <dbReference type="SAM" id="MobiDB-lite"/>
    </source>
</evidence>
<proteinExistence type="predicted"/>
<name>A0A2J0Z8I3_RHIML</name>
<dbReference type="GO" id="GO:0006355">
    <property type="term" value="P:regulation of DNA-templated transcription"/>
    <property type="evidence" value="ECO:0007669"/>
    <property type="project" value="InterPro"/>
</dbReference>
<dbReference type="GO" id="GO:0003677">
    <property type="term" value="F:DNA binding"/>
    <property type="evidence" value="ECO:0007669"/>
    <property type="project" value="InterPro"/>
</dbReference>
<comment type="caution">
    <text evidence="3">The sequence shown here is derived from an EMBL/GenBank/DDBJ whole genome shotgun (WGS) entry which is preliminary data.</text>
</comment>
<gene>
    <name evidence="3" type="ORF">CEJ86_01030</name>
</gene>
<dbReference type="InterPro" id="IPR010985">
    <property type="entry name" value="Ribbon_hlx_hlx"/>
</dbReference>
<dbReference type="Proteomes" id="UP000231987">
    <property type="component" value="Unassembled WGS sequence"/>
</dbReference>
<dbReference type="SUPFAM" id="SSF47598">
    <property type="entry name" value="Ribbon-helix-helix"/>
    <property type="match status" value="1"/>
</dbReference>
<dbReference type="InterPro" id="IPR013321">
    <property type="entry name" value="Arc_rbn_hlx_hlx"/>
</dbReference>
<feature type="domain" description="Arc-like DNA binding" evidence="2">
    <location>
        <begin position="6"/>
        <end position="46"/>
    </location>
</feature>
<protein>
    <recommendedName>
        <fullName evidence="2">Arc-like DNA binding domain-containing protein</fullName>
    </recommendedName>
</protein>
<feature type="compositionally biased region" description="Basic and acidic residues" evidence="1">
    <location>
        <begin position="214"/>
        <end position="223"/>
    </location>
</feature>
<dbReference type="EMBL" id="NJGD01000001">
    <property type="protein sequence ID" value="PJR16819.1"/>
    <property type="molecule type" value="Genomic_DNA"/>
</dbReference>
<sequence>MAKAGRGADQYMLRLPDGLRDRIKAYSERMGTSINSEIVRVLEREFPEQWPIDDRLDELAKMLDILSAGRGDPRLDTFIDRFKETVDGIVSGRVTGVDAETRESVRELWQAYRSRESEAAYEEAQDAQMDYTEEELEAFDLTGNHEKYAVPPPKRPTPMKDSFYLMDILPRGPLSEMAEKLSKCDTEGAAEIVRNIPKSEIEKRLKFQDLSVFEQDRLRRDPNEDAPEANYDPFKLTE</sequence>
<dbReference type="Pfam" id="PF03869">
    <property type="entry name" value="Arc"/>
    <property type="match status" value="1"/>
</dbReference>
<dbReference type="RefSeq" id="WP_100669441.1">
    <property type="nucleotide sequence ID" value="NZ_NJGD01000001.1"/>
</dbReference>
<evidence type="ECO:0000313" key="3">
    <source>
        <dbReference type="EMBL" id="PJR16819.1"/>
    </source>
</evidence>
<dbReference type="InterPro" id="IPR005569">
    <property type="entry name" value="Arc_DNA-bd_dom"/>
</dbReference>